<proteinExistence type="predicted"/>
<protein>
    <submittedName>
        <fullName evidence="2">Uncharacterized protein</fullName>
    </submittedName>
</protein>
<name>A0A9D1YTZ6_9MICO</name>
<feature type="transmembrane region" description="Helical" evidence="1">
    <location>
        <begin position="46"/>
        <end position="65"/>
    </location>
</feature>
<keyword evidence="1" id="KW-0472">Membrane</keyword>
<reference evidence="2" key="2">
    <citation type="submission" date="2021-04" db="EMBL/GenBank/DDBJ databases">
        <authorList>
            <person name="Gilroy R."/>
        </authorList>
    </citation>
    <scope>NUCLEOTIDE SEQUENCE</scope>
    <source>
        <strain evidence="2">ChiGjej1B1-98</strain>
    </source>
</reference>
<accession>A0A9D1YTZ6</accession>
<organism evidence="2 3">
    <name type="scientific">Candidatus Agrococcus pullicola</name>
    <dbReference type="NCBI Taxonomy" id="2838429"/>
    <lineage>
        <taxon>Bacteria</taxon>
        <taxon>Bacillati</taxon>
        <taxon>Actinomycetota</taxon>
        <taxon>Actinomycetes</taxon>
        <taxon>Micrococcales</taxon>
        <taxon>Microbacteriaceae</taxon>
        <taxon>Agrococcus</taxon>
    </lineage>
</organism>
<evidence type="ECO:0000256" key="1">
    <source>
        <dbReference type="SAM" id="Phobius"/>
    </source>
</evidence>
<comment type="caution">
    <text evidence="2">The sequence shown here is derived from an EMBL/GenBank/DDBJ whole genome shotgun (WGS) entry which is preliminary data.</text>
</comment>
<feature type="transmembrane region" description="Helical" evidence="1">
    <location>
        <begin position="21"/>
        <end position="40"/>
    </location>
</feature>
<dbReference type="EMBL" id="DXDC01000158">
    <property type="protein sequence ID" value="HIY65707.1"/>
    <property type="molecule type" value="Genomic_DNA"/>
</dbReference>
<keyword evidence="1" id="KW-1133">Transmembrane helix</keyword>
<dbReference type="AlphaFoldDB" id="A0A9D1YTZ6"/>
<evidence type="ECO:0000313" key="2">
    <source>
        <dbReference type="EMBL" id="HIY65707.1"/>
    </source>
</evidence>
<reference evidence="2" key="1">
    <citation type="journal article" date="2021" name="PeerJ">
        <title>Extensive microbial diversity within the chicken gut microbiome revealed by metagenomics and culture.</title>
        <authorList>
            <person name="Gilroy R."/>
            <person name="Ravi A."/>
            <person name="Getino M."/>
            <person name="Pursley I."/>
            <person name="Horton D.L."/>
            <person name="Alikhan N.F."/>
            <person name="Baker D."/>
            <person name="Gharbi K."/>
            <person name="Hall N."/>
            <person name="Watson M."/>
            <person name="Adriaenssens E.M."/>
            <person name="Foster-Nyarko E."/>
            <person name="Jarju S."/>
            <person name="Secka A."/>
            <person name="Antonio M."/>
            <person name="Oren A."/>
            <person name="Chaudhuri R.R."/>
            <person name="La Ragione R."/>
            <person name="Hildebrand F."/>
            <person name="Pallen M.J."/>
        </authorList>
    </citation>
    <scope>NUCLEOTIDE SEQUENCE</scope>
    <source>
        <strain evidence="2">ChiGjej1B1-98</strain>
    </source>
</reference>
<keyword evidence="1" id="KW-0812">Transmembrane</keyword>
<evidence type="ECO:0000313" key="3">
    <source>
        <dbReference type="Proteomes" id="UP000824005"/>
    </source>
</evidence>
<gene>
    <name evidence="2" type="ORF">H9830_05455</name>
</gene>
<dbReference type="Proteomes" id="UP000824005">
    <property type="component" value="Unassembled WGS sequence"/>
</dbReference>
<sequence>MQRATASGLLRTRSWIGGQAWLVLGPVATAAAFIAILWWGRYLHENIRIAAILFIILFGTVGTFLGNRVRGWPAIEAHVATARRSWASMNGWRYVGQRTVDDAVIGLVLPRGWVVKHTIAAIEGSLEGRDARIETWALGSAPGSKRRPSRREVVELAASTGTARLVAIRGGSTIDPTLVQPKWVSPGEFGTAPVSFSGDAEAYERWGEEI</sequence>